<organism evidence="3 4">
    <name type="scientific">Aspergillus puulaauensis</name>
    <dbReference type="NCBI Taxonomy" id="1220207"/>
    <lineage>
        <taxon>Eukaryota</taxon>
        <taxon>Fungi</taxon>
        <taxon>Dikarya</taxon>
        <taxon>Ascomycota</taxon>
        <taxon>Pezizomycotina</taxon>
        <taxon>Eurotiomycetes</taxon>
        <taxon>Eurotiomycetidae</taxon>
        <taxon>Eurotiales</taxon>
        <taxon>Aspergillaceae</taxon>
        <taxon>Aspergillus</taxon>
    </lineage>
</organism>
<dbReference type="Proteomes" id="UP000654913">
    <property type="component" value="Chromosome 4"/>
</dbReference>
<evidence type="ECO:0000259" key="2">
    <source>
        <dbReference type="Pfam" id="PF09995"/>
    </source>
</evidence>
<feature type="transmembrane region" description="Helical" evidence="1">
    <location>
        <begin position="34"/>
        <end position="53"/>
    </location>
</feature>
<dbReference type="RefSeq" id="XP_041555921.1">
    <property type="nucleotide sequence ID" value="XM_041703213.1"/>
</dbReference>
<evidence type="ECO:0000313" key="3">
    <source>
        <dbReference type="EMBL" id="BCS23727.1"/>
    </source>
</evidence>
<dbReference type="InterPro" id="IPR018713">
    <property type="entry name" value="MPAB/Lcp_cat_dom"/>
</dbReference>
<reference evidence="3" key="2">
    <citation type="submission" date="2021-02" db="EMBL/GenBank/DDBJ databases">
        <title>Aspergillus puulaauensis MK2 genome sequence.</title>
        <authorList>
            <person name="Futagami T."/>
            <person name="Mori K."/>
            <person name="Kadooka C."/>
            <person name="Tanaka T."/>
        </authorList>
    </citation>
    <scope>NUCLEOTIDE SEQUENCE</scope>
    <source>
        <strain evidence="3">MK2</strain>
    </source>
</reference>
<keyword evidence="1" id="KW-0812">Transmembrane</keyword>
<gene>
    <name evidence="3" type="ORF">APUU_40171S</name>
</gene>
<dbReference type="Pfam" id="PF09995">
    <property type="entry name" value="MPAB_Lcp_cat"/>
    <property type="match status" value="1"/>
</dbReference>
<keyword evidence="1" id="KW-0472">Membrane</keyword>
<accession>A0A7R8AMF3</accession>
<dbReference type="AlphaFoldDB" id="A0A7R8AMF3"/>
<feature type="domain" description="ER-bound oxygenase mpaB/mpaB'/Rubber oxygenase catalytic" evidence="2">
    <location>
        <begin position="32"/>
        <end position="245"/>
    </location>
</feature>
<proteinExistence type="predicted"/>
<dbReference type="OrthoDB" id="5131368at2759"/>
<dbReference type="GO" id="GO:0016491">
    <property type="term" value="F:oxidoreductase activity"/>
    <property type="evidence" value="ECO:0007669"/>
    <property type="project" value="InterPro"/>
</dbReference>
<evidence type="ECO:0000313" key="4">
    <source>
        <dbReference type="Proteomes" id="UP000654913"/>
    </source>
</evidence>
<protein>
    <recommendedName>
        <fullName evidence="2">ER-bound oxygenase mpaB/mpaB'/Rubber oxygenase catalytic domain-containing protein</fullName>
    </recommendedName>
</protein>
<dbReference type="PANTHER" id="PTHR36151:SF3">
    <property type="entry name" value="ER-BOUND OXYGENASE MPAB_MPAB'_RUBBER OXYGENASE CATALYTIC DOMAIN-CONTAINING PROTEIN"/>
    <property type="match status" value="1"/>
</dbReference>
<sequence>MAARKSSTKYFEDTHSFDTIAEPEILRTILRDDIFIFALPLAILCQFAHPALAKGSYRHSNFSSRLEKRLRNTFRFCNVVLFGTQQEKQSIVSVIHRHHSRVKGAGYDADDPELHRWTAATMFMSILTVQEEFIGKMPQSMKEALLQESAIFGSSLKMPPTMWPSTLDEFWKYWNHNIATLEITPEARRLSQHILYPQNTPLWMSMGAPLMRLVTVNWLPDRLAREYSFQPSTMSEHMYYQFALSIRVAYPLIPTVFKQRQHRFYMTDLQQALKRLRRD</sequence>
<dbReference type="PANTHER" id="PTHR36151">
    <property type="entry name" value="BLR2777 PROTEIN"/>
    <property type="match status" value="1"/>
</dbReference>
<keyword evidence="4" id="KW-1185">Reference proteome</keyword>
<dbReference type="EMBL" id="AP024446">
    <property type="protein sequence ID" value="BCS23727.1"/>
    <property type="molecule type" value="Genomic_DNA"/>
</dbReference>
<name>A0A7R8AMF3_9EURO</name>
<keyword evidence="1" id="KW-1133">Transmembrane helix</keyword>
<dbReference type="KEGG" id="apuu:APUU_40171S"/>
<dbReference type="GeneID" id="64973732"/>
<reference evidence="3" key="1">
    <citation type="submission" date="2021-01" db="EMBL/GenBank/DDBJ databases">
        <authorList>
            <consortium name="Aspergillus puulaauensis MK2 genome sequencing consortium"/>
            <person name="Kazuki M."/>
            <person name="Futagami T."/>
        </authorList>
    </citation>
    <scope>NUCLEOTIDE SEQUENCE</scope>
    <source>
        <strain evidence="3">MK2</strain>
    </source>
</reference>
<evidence type="ECO:0000256" key="1">
    <source>
        <dbReference type="SAM" id="Phobius"/>
    </source>
</evidence>